<keyword evidence="2" id="KW-1185">Reference proteome</keyword>
<dbReference type="SUPFAM" id="SSF50729">
    <property type="entry name" value="PH domain-like"/>
    <property type="match status" value="1"/>
</dbReference>
<reference evidence="1 2" key="1">
    <citation type="journal article" date="2023" name="BMC Biol.">
        <title>The compact genome of the sponge Oopsacas minuta (Hexactinellida) is lacking key metazoan core genes.</title>
        <authorList>
            <person name="Santini S."/>
            <person name="Schenkelaars Q."/>
            <person name="Jourda C."/>
            <person name="Duchesne M."/>
            <person name="Belahbib H."/>
            <person name="Rocher C."/>
            <person name="Selva M."/>
            <person name="Riesgo A."/>
            <person name="Vervoort M."/>
            <person name="Leys S.P."/>
            <person name="Kodjabachian L."/>
            <person name="Le Bivic A."/>
            <person name="Borchiellini C."/>
            <person name="Claverie J.M."/>
            <person name="Renard E."/>
        </authorList>
    </citation>
    <scope>NUCLEOTIDE SEQUENCE [LARGE SCALE GENOMIC DNA]</scope>
    <source>
        <strain evidence="1">SPO-2</strain>
    </source>
</reference>
<evidence type="ECO:0000313" key="1">
    <source>
        <dbReference type="EMBL" id="KAI6657254.1"/>
    </source>
</evidence>
<sequence length="357" mass="40633">MDGDTLMRETMMVLIGGLGFIEKVPDNLSQDLIKSRDQMKISFEFVLEKWQRVKSIEPKVEVETLKNKRSKQIRKLSTTKKRSNSVGNLVDSKDMSESYYVNLTSLLHTEVSTSIKPSKKKKQQKYFSLDTHYAPRNTTSNIPSVDDTLITRYSDVFPAEMTDFTMVSNGKFQMIESCVSLQSGKNKAFVKNLYCCLQNIFILFGPRLTYTPPLAVINLEQCVIVQAVKNEIQLKESDAMYTIRFPKEDQAKLWADKIRKISPYTYVRDFTIDAALPLSCDSVEEGDLNYSYVRQERIIGGNTSEYSYIPSLSCRDCQQSVGKKISTAEAVIDSSYINTFSKPTSGVKNLISQFNQK</sequence>
<dbReference type="Proteomes" id="UP001165289">
    <property type="component" value="Unassembled WGS sequence"/>
</dbReference>
<organism evidence="1 2">
    <name type="scientific">Oopsacas minuta</name>
    <dbReference type="NCBI Taxonomy" id="111878"/>
    <lineage>
        <taxon>Eukaryota</taxon>
        <taxon>Metazoa</taxon>
        <taxon>Porifera</taxon>
        <taxon>Hexactinellida</taxon>
        <taxon>Hexasterophora</taxon>
        <taxon>Lyssacinosida</taxon>
        <taxon>Leucopsacidae</taxon>
        <taxon>Oopsacas</taxon>
    </lineage>
</organism>
<dbReference type="AlphaFoldDB" id="A0AAV7K7V2"/>
<gene>
    <name evidence="1" type="ORF">LOD99_1</name>
</gene>
<accession>A0AAV7K7V2</accession>
<evidence type="ECO:0008006" key="3">
    <source>
        <dbReference type="Google" id="ProtNLM"/>
    </source>
</evidence>
<evidence type="ECO:0000313" key="2">
    <source>
        <dbReference type="Proteomes" id="UP001165289"/>
    </source>
</evidence>
<comment type="caution">
    <text evidence="1">The sequence shown here is derived from an EMBL/GenBank/DDBJ whole genome shotgun (WGS) entry which is preliminary data.</text>
</comment>
<dbReference type="EMBL" id="JAKMXF010000111">
    <property type="protein sequence ID" value="KAI6657254.1"/>
    <property type="molecule type" value="Genomic_DNA"/>
</dbReference>
<protein>
    <recommendedName>
        <fullName evidence="3">PH domain-containing protein</fullName>
    </recommendedName>
</protein>
<proteinExistence type="predicted"/>
<name>A0AAV7K7V2_9METZ</name>